<dbReference type="InterPro" id="IPR006461">
    <property type="entry name" value="PLAC_motif_containing"/>
</dbReference>
<dbReference type="EMBL" id="JAFIQS010000011">
    <property type="protein sequence ID" value="KAG5164864.1"/>
    <property type="molecule type" value="Genomic_DNA"/>
</dbReference>
<dbReference type="Pfam" id="PF04749">
    <property type="entry name" value="PLAC8"/>
    <property type="match status" value="1"/>
</dbReference>
<accession>A0A8H7XST2</accession>
<feature type="region of interest" description="Disordered" evidence="1">
    <location>
        <begin position="134"/>
        <end position="180"/>
    </location>
</feature>
<name>A0A8H7XST2_PSICU</name>
<protein>
    <recommendedName>
        <fullName evidence="3">PLAC8-domain-containing protein</fullName>
    </recommendedName>
</protein>
<gene>
    <name evidence="2" type="ORF">JR316_010510</name>
</gene>
<reference evidence="2" key="1">
    <citation type="submission" date="2021-02" db="EMBL/GenBank/DDBJ databases">
        <title>Psilocybe cubensis genome.</title>
        <authorList>
            <person name="Mckernan K.J."/>
            <person name="Crawford S."/>
            <person name="Trippe A."/>
            <person name="Kane L.T."/>
            <person name="Mclaughlin S."/>
        </authorList>
    </citation>
    <scope>NUCLEOTIDE SEQUENCE [LARGE SCALE GENOMIC DNA]</scope>
    <source>
        <strain evidence="2">MGC-MH-2018</strain>
    </source>
</reference>
<sequence length="711" mass="80453">MSLLNLLSQIRTAKKANQKSEPKLKTHHFSATHLLNPIAYNPLARLTHSAPKTHILSFYPHKLSTDTIMDTDDNRSTTTTTLRDITHTNTLSGFNFQVSNPSEVPLDPDSDSSPGEPRHVPPAVVVDKQHRRWQFHAKQQPQVMTDSDAWNQDKELGTRRGGKRKRRSDSPSRHLHDHTAAQGLHYPARCYCRYNHHQYYGVHDEEEEIRGREAPQIANPSHTLQTNPPTMSVDPSSYPYPYALSQRMRHQYPYTNHPRERDRGWPPDDVYHVAQRAVKPVTFADIRPLTIRRRTAAVQALALRQPAEGAPRDPYSYSTSTPSRPYISQQPSLEHLPKPARTHAYPLTRIEDRRKPSLLAPTLTPEWMRREESVTYEDDEYSRGGAAGVRYGSRPGRMYSGSSSSHLGGSNVQNQRTVIRNSSFYSNSPQQYRPVQQQRRPQIRLAVHGLSYVNEGAEHTIQGPEERINEQRVVPDNPPSLLPDAARSGMSMYGAPYSRAPSFSYPHTYPYSGMDRRWPKEVTEDKEGGVYLGPARKMSTVSQQPQRHPGMRLGRRGKGGGNRNAKCMPVAADGTRDWSTDLCLFCDHNLGTCCKALWCPCIVYGRNKARIEYLYAEQTAHPTKGGPACSGDCAIHACLTTFCLFGWAIQIPNRASVRRRYNIEGDWLGDCAAALFCSPCELSQESREIDLEEQSFFEETEDEGGGMWGKR</sequence>
<evidence type="ECO:0008006" key="3">
    <source>
        <dbReference type="Google" id="ProtNLM"/>
    </source>
</evidence>
<feature type="region of interest" description="Disordered" evidence="1">
    <location>
        <begin position="306"/>
        <end position="331"/>
    </location>
</feature>
<organism evidence="2">
    <name type="scientific">Psilocybe cubensis</name>
    <name type="common">Psychedelic mushroom</name>
    <name type="synonym">Stropharia cubensis</name>
    <dbReference type="NCBI Taxonomy" id="181762"/>
    <lineage>
        <taxon>Eukaryota</taxon>
        <taxon>Fungi</taxon>
        <taxon>Dikarya</taxon>
        <taxon>Basidiomycota</taxon>
        <taxon>Agaricomycotina</taxon>
        <taxon>Agaricomycetes</taxon>
        <taxon>Agaricomycetidae</taxon>
        <taxon>Agaricales</taxon>
        <taxon>Agaricineae</taxon>
        <taxon>Strophariaceae</taxon>
        <taxon>Psilocybe</taxon>
    </lineage>
</organism>
<dbReference type="OrthoDB" id="1045822at2759"/>
<evidence type="ECO:0000313" key="2">
    <source>
        <dbReference type="EMBL" id="KAG5164864.1"/>
    </source>
</evidence>
<feature type="compositionally biased region" description="Basic residues" evidence="1">
    <location>
        <begin position="549"/>
        <end position="558"/>
    </location>
</feature>
<dbReference type="NCBIfam" id="TIGR01571">
    <property type="entry name" value="A_thal_Cys_rich"/>
    <property type="match status" value="1"/>
</dbReference>
<evidence type="ECO:0000256" key="1">
    <source>
        <dbReference type="SAM" id="MobiDB-lite"/>
    </source>
</evidence>
<dbReference type="AlphaFoldDB" id="A0A8H7XST2"/>
<feature type="region of interest" description="Disordered" evidence="1">
    <location>
        <begin position="93"/>
        <end position="121"/>
    </location>
</feature>
<dbReference type="PANTHER" id="PTHR15907">
    <property type="entry name" value="DUF614 FAMILY PROTEIN-RELATED"/>
    <property type="match status" value="1"/>
</dbReference>
<feature type="compositionally biased region" description="Polar residues" evidence="1">
    <location>
        <begin position="93"/>
        <end position="102"/>
    </location>
</feature>
<comment type="caution">
    <text evidence="2">The sequence shown here is derived from an EMBL/GenBank/DDBJ whole genome shotgun (WGS) entry which is preliminary data.</text>
</comment>
<feature type="compositionally biased region" description="Basic and acidic residues" evidence="1">
    <location>
        <begin position="168"/>
        <end position="179"/>
    </location>
</feature>
<feature type="region of interest" description="Disordered" evidence="1">
    <location>
        <begin position="538"/>
        <end position="565"/>
    </location>
</feature>
<feature type="compositionally biased region" description="Polar residues" evidence="1">
    <location>
        <begin position="137"/>
        <end position="150"/>
    </location>
</feature>
<feature type="compositionally biased region" description="Low complexity" evidence="1">
    <location>
        <begin position="312"/>
        <end position="326"/>
    </location>
</feature>
<proteinExistence type="predicted"/>